<dbReference type="NCBIfam" id="TIGR01457">
    <property type="entry name" value="HAD-SF-IIA-hyp2"/>
    <property type="match status" value="1"/>
</dbReference>
<comment type="function">
    <text evidence="5">Catalyzes the dephosphorylation of 2-6 carbon acid sugars in vitro.</text>
</comment>
<feature type="binding site" evidence="8">
    <location>
        <position position="12"/>
    </location>
    <ligand>
        <name>Mg(2+)</name>
        <dbReference type="ChEBI" id="CHEBI:18420"/>
    </ligand>
</feature>
<dbReference type="GO" id="GO:0046872">
    <property type="term" value="F:metal ion binding"/>
    <property type="evidence" value="ECO:0007669"/>
    <property type="project" value="UniProtKB-KW"/>
</dbReference>
<evidence type="ECO:0000256" key="3">
    <source>
        <dbReference type="ARBA" id="ARBA00022801"/>
    </source>
</evidence>
<dbReference type="RefSeq" id="WP_135327897.1">
    <property type="nucleotide sequence ID" value="NZ_SRJC01000003.1"/>
</dbReference>
<dbReference type="SFLD" id="SFLDS00003">
    <property type="entry name" value="Haloacid_Dehalogenase"/>
    <property type="match status" value="1"/>
</dbReference>
<evidence type="ECO:0000256" key="2">
    <source>
        <dbReference type="ARBA" id="ARBA00022723"/>
    </source>
</evidence>
<accession>A0A4Z0GXX7</accession>
<protein>
    <recommendedName>
        <fullName evidence="5">Acid sugar phosphatase</fullName>
        <ecNumber evidence="5">3.1.3.-</ecNumber>
    </recommendedName>
</protein>
<dbReference type="InterPro" id="IPR006354">
    <property type="entry name" value="HAD-SF_hydro_IIA_hyp1"/>
</dbReference>
<dbReference type="PANTHER" id="PTHR19288:SF46">
    <property type="entry name" value="HALOACID DEHALOGENASE-LIKE HYDROLASE DOMAIN-CONTAINING PROTEIN 2"/>
    <property type="match status" value="1"/>
</dbReference>
<dbReference type="Gene3D" id="3.40.50.1000">
    <property type="entry name" value="HAD superfamily/HAD-like"/>
    <property type="match status" value="2"/>
</dbReference>
<keyword evidence="2 5" id="KW-0479">Metal-binding</keyword>
<dbReference type="FunFam" id="3.40.50.1000:FF:000053">
    <property type="entry name" value="TIGR01457 family HAD hydrolase"/>
    <property type="match status" value="1"/>
</dbReference>
<dbReference type="Pfam" id="PF13242">
    <property type="entry name" value="Hydrolase_like"/>
    <property type="match status" value="1"/>
</dbReference>
<proteinExistence type="inferred from homology"/>
<dbReference type="CDD" id="cd07530">
    <property type="entry name" value="HAD_Pase_UmpH-like"/>
    <property type="match status" value="1"/>
</dbReference>
<dbReference type="InterPro" id="IPR006357">
    <property type="entry name" value="HAD-SF_hydro_IIA"/>
</dbReference>
<reference evidence="9 10" key="1">
    <citation type="journal article" date="2003" name="Int. J. Syst. Evol. Microbiol.">
        <title>Halobacillus salinus sp. nov., isolated from a salt lake on the coast of the East Sea in Korea.</title>
        <authorList>
            <person name="Yoon J.H."/>
            <person name="Kang K.H."/>
            <person name="Park Y.H."/>
        </authorList>
    </citation>
    <scope>NUCLEOTIDE SEQUENCE [LARGE SCALE GENOMIC DNA]</scope>
    <source>
        <strain evidence="9 10">HSL-3</strain>
    </source>
</reference>
<dbReference type="InterPro" id="IPR036412">
    <property type="entry name" value="HAD-like_sf"/>
</dbReference>
<dbReference type="SUPFAM" id="SSF56784">
    <property type="entry name" value="HAD-like"/>
    <property type="match status" value="1"/>
</dbReference>
<evidence type="ECO:0000313" key="10">
    <source>
        <dbReference type="Proteomes" id="UP000297982"/>
    </source>
</evidence>
<dbReference type="EC" id="3.1.3.-" evidence="5"/>
<feature type="active site" description="Proton donor" evidence="6">
    <location>
        <position position="12"/>
    </location>
</feature>
<comment type="similarity">
    <text evidence="1 5">Belongs to the HAD-like hydrolase superfamily. NagD family.</text>
</comment>
<dbReference type="AlphaFoldDB" id="A0A4Z0GXX7"/>
<evidence type="ECO:0000256" key="5">
    <source>
        <dbReference type="PIRNR" id="PIRNR000915"/>
    </source>
</evidence>
<dbReference type="Pfam" id="PF13344">
    <property type="entry name" value="Hydrolase_6"/>
    <property type="match status" value="1"/>
</dbReference>
<feature type="binding site" evidence="8">
    <location>
        <position position="10"/>
    </location>
    <ligand>
        <name>Mg(2+)</name>
        <dbReference type="ChEBI" id="CHEBI:18420"/>
    </ligand>
</feature>
<dbReference type="NCBIfam" id="TIGR01460">
    <property type="entry name" value="HAD-SF-IIA"/>
    <property type="match status" value="1"/>
</dbReference>
<keyword evidence="4 5" id="KW-0460">Magnesium</keyword>
<evidence type="ECO:0000256" key="7">
    <source>
        <dbReference type="PIRSR" id="PIRSR000915-2"/>
    </source>
</evidence>
<gene>
    <name evidence="9" type="ORF">E4663_12685</name>
</gene>
<keyword evidence="10" id="KW-1185">Reference proteome</keyword>
<dbReference type="GO" id="GO:0016791">
    <property type="term" value="F:phosphatase activity"/>
    <property type="evidence" value="ECO:0007669"/>
    <property type="project" value="TreeGrafter"/>
</dbReference>
<feature type="binding site" evidence="7">
    <location>
        <position position="181"/>
    </location>
    <ligand>
        <name>substrate</name>
    </ligand>
</feature>
<dbReference type="STRING" id="192814.GCA_900166575_03531"/>
<dbReference type="PANTHER" id="PTHR19288">
    <property type="entry name" value="4-NITROPHENYLPHOSPHATASE-RELATED"/>
    <property type="match status" value="1"/>
</dbReference>
<feature type="binding site" evidence="8">
    <location>
        <position position="206"/>
    </location>
    <ligand>
        <name>Mg(2+)</name>
        <dbReference type="ChEBI" id="CHEBI:18420"/>
    </ligand>
</feature>
<evidence type="ECO:0000313" key="9">
    <source>
        <dbReference type="EMBL" id="TGB02196.1"/>
    </source>
</evidence>
<keyword evidence="3 9" id="KW-0378">Hydrolase</keyword>
<evidence type="ECO:0000256" key="6">
    <source>
        <dbReference type="PIRSR" id="PIRSR000915-1"/>
    </source>
</evidence>
<comment type="caution">
    <text evidence="9">The sequence shown here is derived from an EMBL/GenBank/DDBJ whole genome shotgun (WGS) entry which is preliminary data.</text>
</comment>
<evidence type="ECO:0000256" key="4">
    <source>
        <dbReference type="ARBA" id="ARBA00022842"/>
    </source>
</evidence>
<evidence type="ECO:0000256" key="8">
    <source>
        <dbReference type="PIRSR" id="PIRSR000915-3"/>
    </source>
</evidence>
<dbReference type="PIRSF" id="PIRSF000915">
    <property type="entry name" value="PGP-type_phosphatase"/>
    <property type="match status" value="1"/>
</dbReference>
<feature type="active site" description="Nucleophile" evidence="6">
    <location>
        <position position="10"/>
    </location>
</feature>
<dbReference type="GO" id="GO:0005737">
    <property type="term" value="C:cytoplasm"/>
    <property type="evidence" value="ECO:0007669"/>
    <property type="project" value="TreeGrafter"/>
</dbReference>
<comment type="cofactor">
    <cofactor evidence="8">
        <name>Mg(2+)</name>
        <dbReference type="ChEBI" id="CHEBI:18420"/>
    </cofactor>
    <text evidence="8">Divalent metal ions. Mg(2+) is the most effective.</text>
</comment>
<sequence>MKQYKGYLIDLDGTMYRGVTKIEGADTFVKHLKEQQIPYLFLTNNSSKTADQVVEKLTGLGIPAAEQDVFTSSLATASYITSLKKQARVYVIGEKGLVDALTNEGHQIVEENADYVIIGLDREISYEKFTKACLQVRAGAELISTNGDVAIPTERGMVPGNGALTSVISVSTGKEATFVGKPTSIITQQALERIGLSKEEVVMVGDNYQTDIMTGINAGMDTIMVETGVSTFDGIKGEDQQPTYKYADLIEVLKELKGS</sequence>
<dbReference type="EMBL" id="SRJC01000003">
    <property type="protein sequence ID" value="TGB02196.1"/>
    <property type="molecule type" value="Genomic_DNA"/>
</dbReference>
<organism evidence="9 10">
    <name type="scientific">Halobacillus salinus</name>
    <dbReference type="NCBI Taxonomy" id="192814"/>
    <lineage>
        <taxon>Bacteria</taxon>
        <taxon>Bacillati</taxon>
        <taxon>Bacillota</taxon>
        <taxon>Bacilli</taxon>
        <taxon>Bacillales</taxon>
        <taxon>Bacillaceae</taxon>
        <taxon>Halobacillus</taxon>
    </lineage>
</organism>
<dbReference type="SFLD" id="SFLDG01139">
    <property type="entry name" value="C2.A:_Pyridoxal_Phosphate_Phos"/>
    <property type="match status" value="1"/>
</dbReference>
<name>A0A4Z0GXX7_9BACI</name>
<dbReference type="InterPro" id="IPR023214">
    <property type="entry name" value="HAD_sf"/>
</dbReference>
<dbReference type="Proteomes" id="UP000297982">
    <property type="component" value="Unassembled WGS sequence"/>
</dbReference>
<evidence type="ECO:0000256" key="1">
    <source>
        <dbReference type="ARBA" id="ARBA00006696"/>
    </source>
</evidence>